<keyword evidence="4 8" id="KW-0808">Transferase</keyword>
<organism evidence="9 10">
    <name type="scientific">Cyprinodon variegatus</name>
    <name type="common">Sheepshead minnow</name>
    <dbReference type="NCBI Taxonomy" id="28743"/>
    <lineage>
        <taxon>Eukaryota</taxon>
        <taxon>Metazoa</taxon>
        <taxon>Chordata</taxon>
        <taxon>Craniata</taxon>
        <taxon>Vertebrata</taxon>
        <taxon>Euteleostomi</taxon>
        <taxon>Actinopterygii</taxon>
        <taxon>Neopterygii</taxon>
        <taxon>Teleostei</taxon>
        <taxon>Neoteleostei</taxon>
        <taxon>Acanthomorphata</taxon>
        <taxon>Ovalentaria</taxon>
        <taxon>Atherinomorphae</taxon>
        <taxon>Cyprinodontiformes</taxon>
        <taxon>Cyprinodontidae</taxon>
        <taxon>Cyprinodon</taxon>
    </lineage>
</organism>
<keyword evidence="10" id="KW-1185">Reference proteome</keyword>
<reference evidence="9" key="2">
    <citation type="submission" date="2025-09" db="UniProtKB">
        <authorList>
            <consortium name="Ensembl"/>
        </authorList>
    </citation>
    <scope>IDENTIFICATION</scope>
</reference>
<sequence>NVIFKGESASLVKVKGAKTLLVSAYLEHRTAVKEVRKFIRCFNFSHLLTLETHSENDTSVIKLNKDFFGYLYGTADIMCPLPPGCETPVHVAITLNGSKSEGTRCAKRNETKLFPYNFTVCFSVMFDFTNVLQLVQSLEMLQLLGVNKAVIYKTSCSQETQRVLDYYASKGFVEVVPWSLSKYLNVSRGFMSHKDPGDIHYFGQMPALSDCLYRYMYQSRYMAFQDPDELILPQSKRYGANKCYMFENNVFPRERSLPPPKPQVLPKQNQWQNVAGVNILAHLYKEPIMPQFKWAKFKIIVNPRAVFTITVHGVVKSQKGCAWIDRNIARMYHTR</sequence>
<accession>A0A3Q2D410</accession>
<dbReference type="InterPro" id="IPR008166">
    <property type="entry name" value="Glyco_transf_92"/>
</dbReference>
<dbReference type="GO" id="GO:0016020">
    <property type="term" value="C:membrane"/>
    <property type="evidence" value="ECO:0007669"/>
    <property type="project" value="UniProtKB-SubCell"/>
</dbReference>
<evidence type="ECO:0000256" key="5">
    <source>
        <dbReference type="ARBA" id="ARBA00022692"/>
    </source>
</evidence>
<evidence type="ECO:0000256" key="7">
    <source>
        <dbReference type="ARBA" id="ARBA00023136"/>
    </source>
</evidence>
<dbReference type="GO" id="GO:0016757">
    <property type="term" value="F:glycosyltransferase activity"/>
    <property type="evidence" value="ECO:0007669"/>
    <property type="project" value="UniProtKB-UniRule"/>
</dbReference>
<comment type="subcellular location">
    <subcellularLocation>
        <location evidence="1">Membrane</location>
        <topology evidence="1">Single-pass membrane protein</topology>
    </subcellularLocation>
</comment>
<evidence type="ECO:0000256" key="8">
    <source>
        <dbReference type="RuleBase" id="RU366017"/>
    </source>
</evidence>
<reference evidence="9" key="1">
    <citation type="submission" date="2025-08" db="UniProtKB">
        <authorList>
            <consortium name="Ensembl"/>
        </authorList>
    </citation>
    <scope>IDENTIFICATION</scope>
</reference>
<name>A0A3Q2D410_CYPVA</name>
<dbReference type="PANTHER" id="PTHR21461">
    <property type="entry name" value="GLYCOSYLTRANSFERASE FAMILY 92 PROTEIN"/>
    <property type="match status" value="1"/>
</dbReference>
<keyword evidence="6" id="KW-1133">Transmembrane helix</keyword>
<evidence type="ECO:0000256" key="3">
    <source>
        <dbReference type="ARBA" id="ARBA00022676"/>
    </source>
</evidence>
<comment type="similarity">
    <text evidence="2 8">Belongs to the glycosyltransferase 92 family.</text>
</comment>
<proteinExistence type="inferred from homology"/>
<keyword evidence="3 8" id="KW-0328">Glycosyltransferase</keyword>
<dbReference type="Ensembl" id="ENSCVAT00000020824.1">
    <property type="protein sequence ID" value="ENSCVAP00000013291.1"/>
    <property type="gene ID" value="ENSCVAG00000015776.1"/>
</dbReference>
<evidence type="ECO:0000256" key="1">
    <source>
        <dbReference type="ARBA" id="ARBA00004167"/>
    </source>
</evidence>
<dbReference type="OMA" id="EFENHVF"/>
<protein>
    <recommendedName>
        <fullName evidence="8">Glycosyltransferase family 92 protein</fullName>
        <ecNumber evidence="8">2.4.1.-</ecNumber>
    </recommendedName>
</protein>
<dbReference type="AlphaFoldDB" id="A0A3Q2D410"/>
<evidence type="ECO:0000313" key="10">
    <source>
        <dbReference type="Proteomes" id="UP000265020"/>
    </source>
</evidence>
<dbReference type="Proteomes" id="UP000265020">
    <property type="component" value="Unassembled WGS sequence"/>
</dbReference>
<dbReference type="GeneTree" id="ENSGT00530000064359"/>
<dbReference type="EC" id="2.4.1.-" evidence="8"/>
<keyword evidence="7" id="KW-0472">Membrane</keyword>
<dbReference type="Pfam" id="PF01697">
    <property type="entry name" value="Glyco_transf_92"/>
    <property type="match status" value="1"/>
</dbReference>
<evidence type="ECO:0000256" key="6">
    <source>
        <dbReference type="ARBA" id="ARBA00022989"/>
    </source>
</evidence>
<evidence type="ECO:0000256" key="4">
    <source>
        <dbReference type="ARBA" id="ARBA00022679"/>
    </source>
</evidence>
<keyword evidence="5" id="KW-0812">Transmembrane</keyword>
<dbReference type="GO" id="GO:0005737">
    <property type="term" value="C:cytoplasm"/>
    <property type="evidence" value="ECO:0007669"/>
    <property type="project" value="TreeGrafter"/>
</dbReference>
<evidence type="ECO:0000256" key="2">
    <source>
        <dbReference type="ARBA" id="ARBA00007647"/>
    </source>
</evidence>
<evidence type="ECO:0000313" key="9">
    <source>
        <dbReference type="Ensembl" id="ENSCVAP00000013291.1"/>
    </source>
</evidence>
<dbReference type="PANTHER" id="PTHR21461:SF52">
    <property type="entry name" value="GLYCOSYLTRANSFERASE FAMILY 92 PROTEIN"/>
    <property type="match status" value="1"/>
</dbReference>